<evidence type="ECO:0000256" key="1">
    <source>
        <dbReference type="SAM" id="Phobius"/>
    </source>
</evidence>
<evidence type="ECO:0000313" key="3">
    <source>
        <dbReference type="Proteomes" id="UP000187735"/>
    </source>
</evidence>
<keyword evidence="1" id="KW-0812">Transmembrane</keyword>
<dbReference type="EMBL" id="CP017641">
    <property type="protein sequence ID" value="APZ94282.1"/>
    <property type="molecule type" value="Genomic_DNA"/>
</dbReference>
<gene>
    <name evidence="2" type="ORF">Fuma_03908</name>
</gene>
<dbReference type="KEGG" id="fmr:Fuma_03908"/>
<dbReference type="Proteomes" id="UP000187735">
    <property type="component" value="Chromosome"/>
</dbReference>
<name>A0A1P8WJP7_9PLAN</name>
<keyword evidence="3" id="KW-1185">Reference proteome</keyword>
<keyword evidence="1" id="KW-1133">Transmembrane helix</keyword>
<dbReference type="RefSeq" id="WP_077025612.1">
    <property type="nucleotide sequence ID" value="NZ_CP017641.1"/>
</dbReference>
<feature type="transmembrane region" description="Helical" evidence="1">
    <location>
        <begin position="55"/>
        <end position="77"/>
    </location>
</feature>
<sequence>MLRNLPHRTQFLRSLRRFTLLTVLVGACMTGTEVMACPNCKFANETEDSRPRAYMYSILFMIGMPATIFTGFGISFYRMSKKAQIAAELEASEQTDTDQPNLT</sequence>
<dbReference type="PROSITE" id="PS51257">
    <property type="entry name" value="PROKAR_LIPOPROTEIN"/>
    <property type="match status" value="1"/>
</dbReference>
<protein>
    <submittedName>
        <fullName evidence="2">Uncharacterized protein</fullName>
    </submittedName>
</protein>
<organism evidence="2 3">
    <name type="scientific">Fuerstiella marisgermanici</name>
    <dbReference type="NCBI Taxonomy" id="1891926"/>
    <lineage>
        <taxon>Bacteria</taxon>
        <taxon>Pseudomonadati</taxon>
        <taxon>Planctomycetota</taxon>
        <taxon>Planctomycetia</taxon>
        <taxon>Planctomycetales</taxon>
        <taxon>Planctomycetaceae</taxon>
        <taxon>Fuerstiella</taxon>
    </lineage>
</organism>
<dbReference type="AlphaFoldDB" id="A0A1P8WJP7"/>
<dbReference type="OrthoDB" id="290599at2"/>
<proteinExistence type="predicted"/>
<reference evidence="2 3" key="1">
    <citation type="journal article" date="2016" name="Front. Microbiol.">
        <title>Fuerstia marisgermanicae gen. nov., sp. nov., an Unusual Member of the Phylum Planctomycetes from the German Wadden Sea.</title>
        <authorList>
            <person name="Kohn T."/>
            <person name="Heuer A."/>
            <person name="Jogler M."/>
            <person name="Vollmers J."/>
            <person name="Boedeker C."/>
            <person name="Bunk B."/>
            <person name="Rast P."/>
            <person name="Borchert D."/>
            <person name="Glockner I."/>
            <person name="Freese H.M."/>
            <person name="Klenk H.P."/>
            <person name="Overmann J."/>
            <person name="Kaster A.K."/>
            <person name="Rohde M."/>
            <person name="Wiegand S."/>
            <person name="Jogler C."/>
        </authorList>
    </citation>
    <scope>NUCLEOTIDE SEQUENCE [LARGE SCALE GENOMIC DNA]</scope>
    <source>
        <strain evidence="2 3">NH11</strain>
    </source>
</reference>
<accession>A0A1P8WJP7</accession>
<keyword evidence="1" id="KW-0472">Membrane</keyword>
<evidence type="ECO:0000313" key="2">
    <source>
        <dbReference type="EMBL" id="APZ94282.1"/>
    </source>
</evidence>